<dbReference type="Gene3D" id="3.30.200.20">
    <property type="entry name" value="Phosphorylase Kinase, domain 1"/>
    <property type="match status" value="1"/>
</dbReference>
<gene>
    <name evidence="3" type="ORF">GCM10007392_05100</name>
</gene>
<dbReference type="GO" id="GO:0016301">
    <property type="term" value="F:kinase activity"/>
    <property type="evidence" value="ECO:0007669"/>
    <property type="project" value="UniProtKB-UniRule"/>
</dbReference>
<dbReference type="Proteomes" id="UP000626148">
    <property type="component" value="Unassembled WGS sequence"/>
</dbReference>
<reference evidence="3" key="1">
    <citation type="journal article" date="2014" name="Int. J. Syst. Evol. Microbiol.">
        <title>Complete genome sequence of Corynebacterium casei LMG S-19264T (=DSM 44701T), isolated from a smear-ripened cheese.</title>
        <authorList>
            <consortium name="US DOE Joint Genome Institute (JGI-PGF)"/>
            <person name="Walter F."/>
            <person name="Albersmeier A."/>
            <person name="Kalinowski J."/>
            <person name="Ruckert C."/>
        </authorList>
    </citation>
    <scope>NUCLEOTIDE SEQUENCE</scope>
    <source>
        <strain evidence="3">KCTC 22169</strain>
    </source>
</reference>
<dbReference type="PANTHER" id="PTHR12149">
    <property type="entry name" value="FRUCTOSAMINE 3 KINASE-RELATED PROTEIN"/>
    <property type="match status" value="1"/>
</dbReference>
<dbReference type="PIRSF" id="PIRSF006221">
    <property type="entry name" value="Ketosamine-3-kinase"/>
    <property type="match status" value="1"/>
</dbReference>
<dbReference type="AlphaFoldDB" id="A0A918K0L8"/>
<proteinExistence type="inferred from homology"/>
<evidence type="ECO:0000256" key="1">
    <source>
        <dbReference type="ARBA" id="ARBA00009460"/>
    </source>
</evidence>
<protein>
    <recommendedName>
        <fullName evidence="5">Fructosamine-3-kinase</fullName>
    </recommendedName>
</protein>
<comment type="caution">
    <text evidence="3">The sequence shown here is derived from an EMBL/GenBank/DDBJ whole genome shotgun (WGS) entry which is preliminary data.</text>
</comment>
<evidence type="ECO:0000313" key="3">
    <source>
        <dbReference type="EMBL" id="GGX41214.1"/>
    </source>
</evidence>
<comment type="similarity">
    <text evidence="1 2">Belongs to the fructosamine kinase family.</text>
</comment>
<dbReference type="PANTHER" id="PTHR12149:SF8">
    <property type="entry name" value="PROTEIN-RIBULOSAMINE 3-KINASE"/>
    <property type="match status" value="1"/>
</dbReference>
<sequence length="257" mass="29335">MNSTQTLTLPDGRKALQKTNHTAPAGFFEAEAAGLSALADSDFRIPEVIDVTDRSIVMEYIESGRPDAAAWEAAGEALARLHRHSRDEFGFHCDTYCGDSHQDNRCQRDGFRFYREQRYGPQIRRARDAGLVDRHEVTQLERIAERLRDWVPEQEPALLHGDLWSGNLMFDERKRPVLIDPASYQGWPEADLAMTHAFGGFDKRFYQAYESVNPLPAGFSERVELYNLYHWLNHLNLFGGMYHGQVAEGIRRFGSAS</sequence>
<keyword evidence="2" id="KW-0808">Transferase</keyword>
<dbReference type="RefSeq" id="WP_189606907.1">
    <property type="nucleotide sequence ID" value="NZ_BMXR01000001.1"/>
</dbReference>
<accession>A0A918K0L8</accession>
<dbReference type="SUPFAM" id="SSF56112">
    <property type="entry name" value="Protein kinase-like (PK-like)"/>
    <property type="match status" value="1"/>
</dbReference>
<evidence type="ECO:0008006" key="5">
    <source>
        <dbReference type="Google" id="ProtNLM"/>
    </source>
</evidence>
<keyword evidence="2" id="KW-0418">Kinase</keyword>
<evidence type="ECO:0000313" key="4">
    <source>
        <dbReference type="Proteomes" id="UP000626148"/>
    </source>
</evidence>
<dbReference type="InterPro" id="IPR011009">
    <property type="entry name" value="Kinase-like_dom_sf"/>
</dbReference>
<dbReference type="InterPro" id="IPR016477">
    <property type="entry name" value="Fructo-/Ketosamine-3-kinase"/>
</dbReference>
<dbReference type="Gene3D" id="3.90.1200.10">
    <property type="match status" value="1"/>
</dbReference>
<dbReference type="EMBL" id="BMXR01000001">
    <property type="protein sequence ID" value="GGX41214.1"/>
    <property type="molecule type" value="Genomic_DNA"/>
</dbReference>
<evidence type="ECO:0000256" key="2">
    <source>
        <dbReference type="PIRNR" id="PIRNR006221"/>
    </source>
</evidence>
<reference evidence="3" key="2">
    <citation type="submission" date="2020-09" db="EMBL/GenBank/DDBJ databases">
        <authorList>
            <person name="Sun Q."/>
            <person name="Kim S."/>
        </authorList>
    </citation>
    <scope>NUCLEOTIDE SEQUENCE</scope>
    <source>
        <strain evidence="3">KCTC 22169</strain>
    </source>
</reference>
<dbReference type="Pfam" id="PF03881">
    <property type="entry name" value="Fructosamin_kin"/>
    <property type="match status" value="1"/>
</dbReference>
<name>A0A918K0L8_9GAMM</name>
<keyword evidence="4" id="KW-1185">Reference proteome</keyword>
<organism evidence="3 4">
    <name type="scientific">Saccharospirillum salsuginis</name>
    <dbReference type="NCBI Taxonomy" id="418750"/>
    <lineage>
        <taxon>Bacteria</taxon>
        <taxon>Pseudomonadati</taxon>
        <taxon>Pseudomonadota</taxon>
        <taxon>Gammaproteobacteria</taxon>
        <taxon>Oceanospirillales</taxon>
        <taxon>Saccharospirillaceae</taxon>
        <taxon>Saccharospirillum</taxon>
    </lineage>
</organism>